<feature type="transmembrane region" description="Helical" evidence="1">
    <location>
        <begin position="75"/>
        <end position="95"/>
    </location>
</feature>
<comment type="caution">
    <text evidence="2">The sequence shown here is derived from an EMBL/GenBank/DDBJ whole genome shotgun (WGS) entry which is preliminary data.</text>
</comment>
<accession>A0ABD7SE24</accession>
<name>A0ABD7SE24_XANVA</name>
<keyword evidence="1" id="KW-1133">Transmembrane helix</keyword>
<evidence type="ECO:0000313" key="3">
    <source>
        <dbReference type="Proteomes" id="UP000320455"/>
    </source>
</evidence>
<dbReference type="Proteomes" id="UP000320455">
    <property type="component" value="Unassembled WGS sequence"/>
</dbReference>
<evidence type="ECO:0000313" key="2">
    <source>
        <dbReference type="EMBL" id="TWQ56474.1"/>
    </source>
</evidence>
<evidence type="ECO:0008006" key="4">
    <source>
        <dbReference type="Google" id="ProtNLM"/>
    </source>
</evidence>
<dbReference type="EMBL" id="VOCK01000003">
    <property type="protein sequence ID" value="TWQ56474.1"/>
    <property type="molecule type" value="Genomic_DNA"/>
</dbReference>
<reference evidence="3" key="1">
    <citation type="journal article" date="2020" name="Phytopathology">
        <title>Genomic acquisitions in emerging populations of Xanthomonas vasicola pv. vasculorum infecting corn in the U.S. and Argentina.</title>
        <authorList>
            <person name="Perez-Quintero A.L."/>
        </authorList>
    </citation>
    <scope>NUCLEOTIDE SEQUENCE [LARGE SCALE GENOMIC DNA]</scope>
    <source>
        <strain evidence="3">Xvh-L</strain>
    </source>
</reference>
<sequence>MSDSSAILSCVNSSSGSHMWNRVSLTKVTARIRSALKCSWPAALVAAACGSIVTILLIDPALLSGVLFNDLAANWASAVGSICAVGVALHLAGSAKRDANEAARIRAEVALRLLWPDLRNYQAALKRLNRSTITTESWSKDINTVHVQRILGQLGSDSERVFSLSRDLQGPQLAAMSQAVAHIRHAERHATELLMHCSDNYVSVSSWQSKQQAARKSSSTAQQYLHQLIDEAKLLV</sequence>
<dbReference type="RefSeq" id="WP_125523554.1">
    <property type="nucleotide sequence ID" value="NZ_JAUPCI020000040.1"/>
</dbReference>
<gene>
    <name evidence="2" type="ORF">FQK01_02845</name>
</gene>
<organism evidence="2 3">
    <name type="scientific">Xanthomonas vasicola</name>
    <dbReference type="NCBI Taxonomy" id="56459"/>
    <lineage>
        <taxon>Bacteria</taxon>
        <taxon>Pseudomonadati</taxon>
        <taxon>Pseudomonadota</taxon>
        <taxon>Gammaproteobacteria</taxon>
        <taxon>Lysobacterales</taxon>
        <taxon>Lysobacteraceae</taxon>
        <taxon>Xanthomonas</taxon>
    </lineage>
</organism>
<protein>
    <recommendedName>
        <fullName evidence="4">SLATT domain-containing protein</fullName>
    </recommendedName>
</protein>
<keyword evidence="1" id="KW-0812">Transmembrane</keyword>
<feature type="transmembrane region" description="Helical" evidence="1">
    <location>
        <begin position="40"/>
        <end position="63"/>
    </location>
</feature>
<evidence type="ECO:0000256" key="1">
    <source>
        <dbReference type="SAM" id="Phobius"/>
    </source>
</evidence>
<keyword evidence="1" id="KW-0472">Membrane</keyword>
<dbReference type="AlphaFoldDB" id="A0ABD7SE24"/>
<keyword evidence="3" id="KW-1185">Reference proteome</keyword>
<proteinExistence type="predicted"/>